<organism evidence="2 3">
    <name type="scientific">Psychrobacillus psychrodurans</name>
    <dbReference type="NCBI Taxonomy" id="126157"/>
    <lineage>
        <taxon>Bacteria</taxon>
        <taxon>Bacillati</taxon>
        <taxon>Bacillota</taxon>
        <taxon>Bacilli</taxon>
        <taxon>Bacillales</taxon>
        <taxon>Bacillaceae</taxon>
        <taxon>Psychrobacillus</taxon>
    </lineage>
</organism>
<keyword evidence="1" id="KW-0812">Transmembrane</keyword>
<proteinExistence type="predicted"/>
<comment type="caution">
    <text evidence="2">The sequence shown here is derived from an EMBL/GenBank/DDBJ whole genome shotgun (WGS) entry which is preliminary data.</text>
</comment>
<dbReference type="RefSeq" id="WP_269923197.1">
    <property type="nucleotide sequence ID" value="NZ_JAMKBI010000017.1"/>
</dbReference>
<sequence>MDDKQLEERLNLLKSSYDRLPSSVDTEEIIRKIENEHNIAPAEKKSKGSKWQRITVWTVSIASVFIIGILGSSYILEDEKKIQQGEQMSDATKEFIEQLKKDYPIEREKKRELLNLSEEEFSQIPFIEFADSSFEHYTAEREDSFLNNHSDSNLDTYYENTMSGLILPSEMVKELNEGDKLDKAETVSFLRKYNAKLNDFKLYTNDKLDKYKKELEPYKVNGLYNINKILENEQYLPDGFRTMRDNAEMQGLQLVLIGDGIDIRFSFSLEPNYSSVFSIVLDPISTGYLQMMAQEPFTYAWELLYPMNETAQTLLDMEDYMLDEYVNEEEYGGDIMDTYYISVFYFLVKGTEENPVFDENGMVKEEYREIWNMMRNEDKISPSPYLLTPIVADFEKSGWKKSEEWDDLTYGDIENALHLAKTGDLEQFMPQGLEVQVDDEFVQRVHALYKSFAGTHNQTALKEATPEEIVGLYYYSIQLKDYETQYELYIKDDTQIQIPKDEYLNGKHQVIDDIKLEFRGLEFTQNAPGYGVVILTKQSDRRSSDENEVIGFQLIQTEYGWRPPFMPIQ</sequence>
<dbReference type="EMBL" id="JAMKBI010000017">
    <property type="protein sequence ID" value="MCZ8535189.1"/>
    <property type="molecule type" value="Genomic_DNA"/>
</dbReference>
<evidence type="ECO:0000313" key="2">
    <source>
        <dbReference type="EMBL" id="MCZ8535189.1"/>
    </source>
</evidence>
<protein>
    <submittedName>
        <fullName evidence="2">Uncharacterized protein</fullName>
    </submittedName>
</protein>
<keyword evidence="1" id="KW-0472">Membrane</keyword>
<gene>
    <name evidence="2" type="ORF">M9R61_17950</name>
</gene>
<accession>A0A9X3LDH2</accession>
<dbReference type="AlphaFoldDB" id="A0A9X3LDH2"/>
<reference evidence="2" key="1">
    <citation type="submission" date="2022-05" db="EMBL/GenBank/DDBJ databases">
        <authorList>
            <person name="Colautti A."/>
            <person name="Iacumin L."/>
        </authorList>
    </citation>
    <scope>NUCLEOTIDE SEQUENCE</scope>
    <source>
        <strain evidence="2">DSM 30747</strain>
    </source>
</reference>
<name>A0A9X3LDH2_9BACI</name>
<keyword evidence="1" id="KW-1133">Transmembrane helix</keyword>
<evidence type="ECO:0000256" key="1">
    <source>
        <dbReference type="SAM" id="Phobius"/>
    </source>
</evidence>
<feature type="transmembrane region" description="Helical" evidence="1">
    <location>
        <begin position="54"/>
        <end position="76"/>
    </location>
</feature>
<keyword evidence="3" id="KW-1185">Reference proteome</keyword>
<dbReference type="Proteomes" id="UP001152172">
    <property type="component" value="Unassembled WGS sequence"/>
</dbReference>
<evidence type="ECO:0000313" key="3">
    <source>
        <dbReference type="Proteomes" id="UP001152172"/>
    </source>
</evidence>